<organism evidence="3 4">
    <name type="scientific">Durusdinium trenchii</name>
    <dbReference type="NCBI Taxonomy" id="1381693"/>
    <lineage>
        <taxon>Eukaryota</taxon>
        <taxon>Sar</taxon>
        <taxon>Alveolata</taxon>
        <taxon>Dinophyceae</taxon>
        <taxon>Suessiales</taxon>
        <taxon>Symbiodiniaceae</taxon>
        <taxon>Durusdinium</taxon>
    </lineage>
</organism>
<evidence type="ECO:0000256" key="1">
    <source>
        <dbReference type="SAM" id="MobiDB-lite"/>
    </source>
</evidence>
<keyword evidence="4" id="KW-1185">Reference proteome</keyword>
<evidence type="ECO:0000313" key="3">
    <source>
        <dbReference type="EMBL" id="CAK8985923.1"/>
    </source>
</evidence>
<dbReference type="InterPro" id="IPR036397">
    <property type="entry name" value="RNaseH_sf"/>
</dbReference>
<dbReference type="InterPro" id="IPR043502">
    <property type="entry name" value="DNA/RNA_pol_sf"/>
</dbReference>
<feature type="domain" description="Reverse transcriptase" evidence="2">
    <location>
        <begin position="864"/>
        <end position="987"/>
    </location>
</feature>
<dbReference type="Proteomes" id="UP001642484">
    <property type="component" value="Unassembled WGS sequence"/>
</dbReference>
<name>A0ABP0H809_9DINO</name>
<dbReference type="PANTHER" id="PTHR33050:SF7">
    <property type="entry name" value="RIBONUCLEASE H"/>
    <property type="match status" value="1"/>
</dbReference>
<reference evidence="3 4" key="1">
    <citation type="submission" date="2024-02" db="EMBL/GenBank/DDBJ databases">
        <authorList>
            <person name="Chen Y."/>
            <person name="Shah S."/>
            <person name="Dougan E. K."/>
            <person name="Thang M."/>
            <person name="Chan C."/>
        </authorList>
    </citation>
    <scope>NUCLEOTIDE SEQUENCE [LARGE SCALE GENOMIC DNA]</scope>
</reference>
<evidence type="ECO:0000313" key="4">
    <source>
        <dbReference type="Proteomes" id="UP001642484"/>
    </source>
</evidence>
<feature type="region of interest" description="Disordered" evidence="1">
    <location>
        <begin position="319"/>
        <end position="347"/>
    </location>
</feature>
<proteinExistence type="predicted"/>
<sequence>MEFAKGGLIESIKDALGPKATSTIHARASPVLQYIQFCKDRGIEPFPLVEHTCYDYVKSCEGRAATYTRSFLLSLSFANYHFGVQGADVVLGSSRIRGLVNTLFAQKRKLVQRPPLTVKQIMLRFSDGQQICQLTLDQQDDGFGFVEALAAKTKTSVSLDRKTRHLPVAVPLLTFGDTQWLPTWLDLRQKELGAQANSIDEFIPLLPSPTMKGWSKMPLGVTSGANWLRSLLQGVEPEKGTPVGTHSLKATLLSMSAKYGMNHGVRKLLGYHAGSKNQSMLCYSRDAMAEPLRQMCQMIQEVKAGRFLPDCSRSGRFPAVAESEIPKEQDELSESSSSGSENEEEVDHVQEEAACASVVGTWRPSKDERLETAIFVRHKVSRCIHAFADESGIEFTRGRKMANAYEVLRTFVAMSYGDSKAVFAQRCKEIGLDDAVTSKIISHGLDAMSKFAFASNFQPGATDETPLVNLTKDFLGKSPTTVEMSCIRRLFSESYANVASDIKSRVEASDDTPARRLAPAERAERLKQQQRRLIGVNISGPYEPGDALVDRCISIYESDRIQYISWDVCTSREHEILHGSKKDQSLTFDTSGALKLQRQTKVEPCSTASEIQVRFLFIQASRDTIVTRKRITMLNEWTTRAKALRELETELHNLMEPDIGRIMKPKRILLMRSIAEEIGWPDMTLFDEFTTGFKITGQTTVAGIFKQGITMATLTTSQLEQKSKFLRPMILGRSKLTCENDIQKELYEITLDEAVNKGWLEGPYQPEEISQMLGKDWIPVRRFGVVQKKIRPIDDFKENNVNLTHASVEKIELRTMDHVLWSVFTLVKFLMFEGRMELRLKSRDTLAGEVHTEWKAVEPVFKTSCVDLKSAYKQLPLHRDERKHAVVTLCNPGNGSNECFVMKVLPFGAAASVHHFLRTSAFIQAVGRHLGLLWSAFFDDFVLVSHSMHEQSSMTSSLALLELLGFAYSEDKLQPFQEVTEMLGVELDLRETGQGRVKVRNKLSRTKEMNDILTDILESGKVKVAQLPSALGKLQFAEAQLWGRSGRLALADLRELEKSDQKLARLDERALSAVTRLQKKLSNGKPRTLFISKRSPPFLLFTDGALEYDSQGNGIAGIGAILICPDSSVFVFGSQVTDNVLKSWQVNEKEHVVGLVELYAVAVAFQTWEDKLKDQRVICFTDSWPVFDVVVKGNSTKPEWRDLLLIIEDLDERSPMLLWMARVPSKSNPADAPSRFAVHDIDFLRPFEVCKPVCPITGKRLASKI</sequence>
<dbReference type="SUPFAM" id="SSF56672">
    <property type="entry name" value="DNA/RNA polymerases"/>
    <property type="match status" value="1"/>
</dbReference>
<gene>
    <name evidence="3" type="ORF">CCMP2556_LOCUS327</name>
</gene>
<protein>
    <recommendedName>
        <fullName evidence="2">Reverse transcriptase domain-containing protein</fullName>
    </recommendedName>
</protein>
<dbReference type="Gene3D" id="3.30.70.270">
    <property type="match status" value="1"/>
</dbReference>
<dbReference type="Gene3D" id="3.10.10.10">
    <property type="entry name" value="HIV Type 1 Reverse Transcriptase, subunit A, domain 1"/>
    <property type="match status" value="1"/>
</dbReference>
<accession>A0ABP0H809</accession>
<dbReference type="Gene3D" id="3.30.420.10">
    <property type="entry name" value="Ribonuclease H-like superfamily/Ribonuclease H"/>
    <property type="match status" value="1"/>
</dbReference>
<dbReference type="EMBL" id="CAXAMN010000015">
    <property type="protein sequence ID" value="CAK8985923.1"/>
    <property type="molecule type" value="Genomic_DNA"/>
</dbReference>
<comment type="caution">
    <text evidence="3">The sequence shown here is derived from an EMBL/GenBank/DDBJ whole genome shotgun (WGS) entry which is preliminary data.</text>
</comment>
<dbReference type="Pfam" id="PF00078">
    <property type="entry name" value="RVT_1"/>
    <property type="match status" value="1"/>
</dbReference>
<evidence type="ECO:0000259" key="2">
    <source>
        <dbReference type="Pfam" id="PF00078"/>
    </source>
</evidence>
<dbReference type="InterPro" id="IPR052055">
    <property type="entry name" value="Hepadnavirus_pol/RT"/>
</dbReference>
<dbReference type="PANTHER" id="PTHR33050">
    <property type="entry name" value="REVERSE TRANSCRIPTASE DOMAIN-CONTAINING PROTEIN"/>
    <property type="match status" value="1"/>
</dbReference>
<dbReference type="InterPro" id="IPR000477">
    <property type="entry name" value="RT_dom"/>
</dbReference>
<dbReference type="InterPro" id="IPR043128">
    <property type="entry name" value="Rev_trsase/Diguanyl_cyclase"/>
</dbReference>